<gene>
    <name evidence="1" type="ORF">BLL42_26045</name>
</gene>
<accession>A0A1J0ES59</accession>
<evidence type="ECO:0000313" key="1">
    <source>
        <dbReference type="EMBL" id="APC18994.1"/>
    </source>
</evidence>
<proteinExistence type="predicted"/>
<name>A0A1J0ES59_9PSED</name>
<evidence type="ECO:0000313" key="2">
    <source>
        <dbReference type="Proteomes" id="UP000182567"/>
    </source>
</evidence>
<dbReference type="AlphaFoldDB" id="A0A1J0ES59"/>
<sequence>MQYEALLLCTIFLLSACGDARDTGSGSMTGKKSTIEIQLQEDINTLLTASPVKFSEECMSQVNMCWYKIDKSFGDADLPSVKVNGALILDDVASVSIAIDKDVGKNIGSLDLSVRSLPDGSKHEEYQAFLYGLLEKIKSAGWTHYYAPSDPRISGSQIDKISSPGKVLGDYVLSHPWLDPDYRLDLDRWLKVDDFYDWNFYNNGNYLTLRAQRHDSDDAPNERGTYLVTLNFTTEREYWAPAFSESKDKARWKELLPGLLKNYKAIRDAREKKAIDAGIEIDSDYQDPPIKALK</sequence>
<organism evidence="1 2">
    <name type="scientific">Pseudomonas frederiksbergensis</name>
    <dbReference type="NCBI Taxonomy" id="104087"/>
    <lineage>
        <taxon>Bacteria</taxon>
        <taxon>Pseudomonadati</taxon>
        <taxon>Pseudomonadota</taxon>
        <taxon>Gammaproteobacteria</taxon>
        <taxon>Pseudomonadales</taxon>
        <taxon>Pseudomonadaceae</taxon>
        <taxon>Pseudomonas</taxon>
    </lineage>
</organism>
<dbReference type="EMBL" id="CP017886">
    <property type="protein sequence ID" value="APC18994.1"/>
    <property type="molecule type" value="Genomic_DNA"/>
</dbReference>
<protein>
    <submittedName>
        <fullName evidence="1">Uncharacterized protein</fullName>
    </submittedName>
</protein>
<dbReference type="Proteomes" id="UP000182567">
    <property type="component" value="Chromosome"/>
</dbReference>
<dbReference type="OrthoDB" id="6522056at2"/>
<reference evidence="2" key="1">
    <citation type="submission" date="2016-10" db="EMBL/GenBank/DDBJ databases">
        <title>Pseudomonas frederiksbergensis ERGS4:02 complete genome.</title>
        <authorList>
            <person name="Kumar R."/>
            <person name="Acharya V."/>
            <person name="Singh D."/>
        </authorList>
    </citation>
    <scope>NUCLEOTIDE SEQUENCE [LARGE SCALE GENOMIC DNA]</scope>
    <source>
        <strain evidence="2">ERGS4:02</strain>
    </source>
</reference>